<dbReference type="SUPFAM" id="SSF50324">
    <property type="entry name" value="Inorganic pyrophosphatase"/>
    <property type="match status" value="1"/>
</dbReference>
<evidence type="ECO:0000313" key="6">
    <source>
        <dbReference type="EMBL" id="KKP46240.1"/>
    </source>
</evidence>
<proteinExistence type="predicted"/>
<name>A0A0G0C4T7_9BACT</name>
<dbReference type="Proteomes" id="UP000033995">
    <property type="component" value="Unassembled WGS sequence"/>
</dbReference>
<organism evidence="6 7">
    <name type="scientific">Candidatus Woesebacteria bacterium GW2011_GWA2_33_28</name>
    <dbReference type="NCBI Taxonomy" id="1618561"/>
    <lineage>
        <taxon>Bacteria</taxon>
        <taxon>Candidatus Woeseibacteriota</taxon>
    </lineage>
</organism>
<comment type="cofactor">
    <cofactor evidence="1">
        <name>Mg(2+)</name>
        <dbReference type="ChEBI" id="CHEBI:18420"/>
    </cofactor>
</comment>
<comment type="caution">
    <text evidence="6">The sequence shown here is derived from an EMBL/GenBank/DDBJ whole genome shotgun (WGS) entry which is preliminary data.</text>
</comment>
<evidence type="ECO:0000256" key="1">
    <source>
        <dbReference type="ARBA" id="ARBA00001946"/>
    </source>
</evidence>
<dbReference type="Gene3D" id="3.90.80.10">
    <property type="entry name" value="Inorganic pyrophosphatase"/>
    <property type="match status" value="1"/>
</dbReference>
<dbReference type="AlphaFoldDB" id="A0A0G0C4T7"/>
<dbReference type="EMBL" id="LBOZ01000013">
    <property type="protein sequence ID" value="KKP46240.1"/>
    <property type="molecule type" value="Genomic_DNA"/>
</dbReference>
<evidence type="ECO:0000256" key="2">
    <source>
        <dbReference type="ARBA" id="ARBA00012146"/>
    </source>
</evidence>
<evidence type="ECO:0000313" key="7">
    <source>
        <dbReference type="Proteomes" id="UP000033995"/>
    </source>
</evidence>
<dbReference type="InterPro" id="IPR036649">
    <property type="entry name" value="Pyrophosphatase_sf"/>
</dbReference>
<keyword evidence="5" id="KW-0460">Magnesium</keyword>
<dbReference type="GO" id="GO:0006796">
    <property type="term" value="P:phosphate-containing compound metabolic process"/>
    <property type="evidence" value="ECO:0007669"/>
    <property type="project" value="InterPro"/>
</dbReference>
<dbReference type="GO" id="GO:0005737">
    <property type="term" value="C:cytoplasm"/>
    <property type="evidence" value="ECO:0007669"/>
    <property type="project" value="InterPro"/>
</dbReference>
<dbReference type="EC" id="3.6.1.1" evidence="2"/>
<accession>A0A0G0C4T7</accession>
<gene>
    <name evidence="6" type="ORF">UR38_C0013G0025</name>
</gene>
<evidence type="ECO:0000256" key="4">
    <source>
        <dbReference type="ARBA" id="ARBA00022801"/>
    </source>
</evidence>
<dbReference type="InterPro" id="IPR008162">
    <property type="entry name" value="Pyrophosphatase"/>
</dbReference>
<keyword evidence="3" id="KW-0479">Metal-binding</keyword>
<dbReference type="Pfam" id="PF00719">
    <property type="entry name" value="Pyrophosphatase"/>
    <property type="match status" value="1"/>
</dbReference>
<keyword evidence="4" id="KW-0378">Hydrolase</keyword>
<reference evidence="6 7" key="1">
    <citation type="journal article" date="2015" name="Nature">
        <title>rRNA introns, odd ribosomes, and small enigmatic genomes across a large radiation of phyla.</title>
        <authorList>
            <person name="Brown C.T."/>
            <person name="Hug L.A."/>
            <person name="Thomas B.C."/>
            <person name="Sharon I."/>
            <person name="Castelle C.J."/>
            <person name="Singh A."/>
            <person name="Wilkins M.J."/>
            <person name="Williams K.H."/>
            <person name="Banfield J.F."/>
        </authorList>
    </citation>
    <scope>NUCLEOTIDE SEQUENCE [LARGE SCALE GENOMIC DNA]</scope>
</reference>
<dbReference type="GO" id="GO:0000287">
    <property type="term" value="F:magnesium ion binding"/>
    <property type="evidence" value="ECO:0007669"/>
    <property type="project" value="InterPro"/>
</dbReference>
<evidence type="ECO:0000256" key="5">
    <source>
        <dbReference type="ARBA" id="ARBA00022842"/>
    </source>
</evidence>
<sequence>MTNSLTFIGQKVNVIIDRPLGSKHSQHDFKYEVNYGYIPNTKSADGEELDAYVLGVDKPITKTRGTCIAVIRRTDDVDDKLIVTQDGKDFSDAEIEKLTEFQEKWFKHVILRSKI</sequence>
<dbReference type="GO" id="GO:0004427">
    <property type="term" value="F:inorganic diphosphate phosphatase activity"/>
    <property type="evidence" value="ECO:0007669"/>
    <property type="project" value="UniProtKB-EC"/>
</dbReference>
<evidence type="ECO:0000256" key="3">
    <source>
        <dbReference type="ARBA" id="ARBA00022723"/>
    </source>
</evidence>
<protein>
    <recommendedName>
        <fullName evidence="2">inorganic diphosphatase</fullName>
        <ecNumber evidence="2">3.6.1.1</ecNumber>
    </recommendedName>
</protein>